<dbReference type="AlphaFoldDB" id="A0A7I8I2Y7"/>
<organism evidence="1 2">
    <name type="scientific">Aeromonas caviae</name>
    <name type="common">Aeromonas punctata</name>
    <dbReference type="NCBI Taxonomy" id="648"/>
    <lineage>
        <taxon>Bacteria</taxon>
        <taxon>Pseudomonadati</taxon>
        <taxon>Pseudomonadota</taxon>
        <taxon>Gammaproteobacteria</taxon>
        <taxon>Aeromonadales</taxon>
        <taxon>Aeromonadaceae</taxon>
        <taxon>Aeromonas</taxon>
    </lineage>
</organism>
<proteinExistence type="predicted"/>
<dbReference type="Proteomes" id="UP001163285">
    <property type="component" value="Chromosome"/>
</dbReference>
<evidence type="ECO:0000313" key="1">
    <source>
        <dbReference type="EMBL" id="WGC85931.1"/>
    </source>
</evidence>
<dbReference type="RefSeq" id="WP_081000991.1">
    <property type="nucleotide sequence ID" value="NZ_AP019195.1"/>
</dbReference>
<evidence type="ECO:0000313" key="2">
    <source>
        <dbReference type="Proteomes" id="UP001163285"/>
    </source>
</evidence>
<dbReference type="EMBL" id="CP110176">
    <property type="protein sequence ID" value="WGC85931.1"/>
    <property type="molecule type" value="Genomic_DNA"/>
</dbReference>
<accession>A0A7I8I2Y7</accession>
<gene>
    <name evidence="1" type="ORF">OJY61_24660</name>
</gene>
<name>A0A7I8I2Y7_AERCA</name>
<sequence>MEPFKNPPTLKNIVGTYPDAAHIAEAVMSGGQFAKQAIATQWLSEGVPYAFKDAPLIYESVRLWLSIQLDVEPKSINITGSARLGQSLSPKQLGKKFGLHSDLDFFIVSESLFSRIKDEFKQWYADYYSEVVKPRNDNEAGFWRDNAIRGERNLARGFIDAKIIPNLEPYRWTREISQTLWLLSKRLEVTTGAPQVKNMSIRCYKTWNDFITQTFLNVDYSSHQGQ</sequence>
<reference evidence="1" key="1">
    <citation type="submission" date="2023-04" db="EMBL/GenBank/DDBJ databases">
        <title>Whole Genome Sequence of Multi-drug resistant Aeromonas caviae as a gut pathogen in newborn.</title>
        <authorList>
            <person name="Jadhav S.V."/>
            <person name="Saroj S.D."/>
            <person name="Saha U.B."/>
            <person name="Sen S."/>
            <person name="Kher A."/>
        </authorList>
    </citation>
    <scope>NUCLEOTIDE SEQUENCE</scope>
    <source>
        <strain evidence="1">SVJ23</strain>
    </source>
</reference>
<protein>
    <submittedName>
        <fullName evidence="1">Uncharacterized protein</fullName>
    </submittedName>
</protein>